<comment type="subcellular location">
    <subcellularLocation>
        <location evidence="1">Cell membrane</location>
        <topology evidence="1">Multi-pass membrane protein</topology>
    </subcellularLocation>
</comment>
<feature type="transmembrane region" description="Helical" evidence="9">
    <location>
        <begin position="199"/>
        <end position="223"/>
    </location>
</feature>
<dbReference type="Proteomes" id="UP001595445">
    <property type="component" value="Unassembled WGS sequence"/>
</dbReference>
<keyword evidence="11" id="KW-1185">Reference proteome</keyword>
<comment type="caution">
    <text evidence="10">The sequence shown here is derived from an EMBL/GenBank/DDBJ whole genome shotgun (WGS) entry which is preliminary data.</text>
</comment>
<evidence type="ECO:0000256" key="9">
    <source>
        <dbReference type="SAM" id="Phobius"/>
    </source>
</evidence>
<accession>A0ABV7E3F5</accession>
<organism evidence="10 11">
    <name type="scientific">Tabrizicola soli</name>
    <dbReference type="NCBI Taxonomy" id="2185115"/>
    <lineage>
        <taxon>Bacteria</taxon>
        <taxon>Pseudomonadati</taxon>
        <taxon>Pseudomonadota</taxon>
        <taxon>Alphaproteobacteria</taxon>
        <taxon>Rhodobacterales</taxon>
        <taxon>Paracoccaceae</taxon>
        <taxon>Tabrizicola</taxon>
    </lineage>
</organism>
<evidence type="ECO:0000256" key="4">
    <source>
        <dbReference type="ARBA" id="ARBA00022692"/>
    </source>
</evidence>
<feature type="transmembrane region" description="Helical" evidence="9">
    <location>
        <begin position="235"/>
        <end position="262"/>
    </location>
</feature>
<evidence type="ECO:0000313" key="11">
    <source>
        <dbReference type="Proteomes" id="UP001595445"/>
    </source>
</evidence>
<dbReference type="CDD" id="cd06582">
    <property type="entry name" value="TM_PBP1_LivH_like"/>
    <property type="match status" value="1"/>
</dbReference>
<feature type="transmembrane region" description="Helical" evidence="9">
    <location>
        <begin position="12"/>
        <end position="33"/>
    </location>
</feature>
<keyword evidence="5" id="KW-0029">Amino-acid transport</keyword>
<feature type="transmembrane region" description="Helical" evidence="9">
    <location>
        <begin position="146"/>
        <end position="170"/>
    </location>
</feature>
<dbReference type="PANTHER" id="PTHR11795:SF445">
    <property type="entry name" value="AMINO ACID ABC TRANSPORTER PERMEASE PROTEIN"/>
    <property type="match status" value="1"/>
</dbReference>
<dbReference type="InterPro" id="IPR001851">
    <property type="entry name" value="ABC_transp_permease"/>
</dbReference>
<dbReference type="RefSeq" id="WP_197643752.1">
    <property type="nucleotide sequence ID" value="NZ_JAEACP010000010.1"/>
</dbReference>
<keyword evidence="2" id="KW-0813">Transport</keyword>
<comment type="similarity">
    <text evidence="8">Belongs to the binding-protein-dependent transport system permease family. LivHM subfamily.</text>
</comment>
<protein>
    <submittedName>
        <fullName evidence="10">Branched-chain amino acid ABC transporter permease</fullName>
    </submittedName>
</protein>
<feature type="transmembrane region" description="Helical" evidence="9">
    <location>
        <begin position="100"/>
        <end position="120"/>
    </location>
</feature>
<reference evidence="11" key="1">
    <citation type="journal article" date="2019" name="Int. J. Syst. Evol. Microbiol.">
        <title>The Global Catalogue of Microorganisms (GCM) 10K type strain sequencing project: providing services to taxonomists for standard genome sequencing and annotation.</title>
        <authorList>
            <consortium name="The Broad Institute Genomics Platform"/>
            <consortium name="The Broad Institute Genome Sequencing Center for Infectious Disease"/>
            <person name="Wu L."/>
            <person name="Ma J."/>
        </authorList>
    </citation>
    <scope>NUCLEOTIDE SEQUENCE [LARGE SCALE GENOMIC DNA]</scope>
    <source>
        <strain evidence="11">KCTC 62102</strain>
    </source>
</reference>
<dbReference type="PANTHER" id="PTHR11795">
    <property type="entry name" value="BRANCHED-CHAIN AMINO ACID TRANSPORT SYSTEM PERMEASE PROTEIN LIVH"/>
    <property type="match status" value="1"/>
</dbReference>
<feature type="transmembrane region" description="Helical" evidence="9">
    <location>
        <begin position="274"/>
        <end position="291"/>
    </location>
</feature>
<sequence length="305" mass="32071">MDALVAQHLLNWLVLGSIYTLVALGFSLLFGVLDVIHFSHGDVSMAAPFVALAVIQAVTVTLVPDGGTATLILAILAATLVVGLFGVLVDWLVIRRFRAAPAMMALVATVALGTVVRELIRTLYPQGSNPKPFPALTTEVLRLGEVAVPVFSLIVIFVSVATVAALFWLLNRTPVGLRIRAVAEDRAVARLMAIRPDRIFAITFFIASAIGAVGAVFFASHAGVVRFDFGVQLGLIGFSAAVIGGLGSMQGAILGSLLIAGVDTTVQMTIPDGASYRLVFIFALVILVLVLKPSGVLGKPVFEKV</sequence>
<evidence type="ECO:0000313" key="10">
    <source>
        <dbReference type="EMBL" id="MFC3088693.1"/>
    </source>
</evidence>
<keyword evidence="4 9" id="KW-0812">Transmembrane</keyword>
<feature type="transmembrane region" description="Helical" evidence="9">
    <location>
        <begin position="45"/>
        <end position="63"/>
    </location>
</feature>
<evidence type="ECO:0000256" key="3">
    <source>
        <dbReference type="ARBA" id="ARBA00022475"/>
    </source>
</evidence>
<keyword evidence="6 9" id="KW-1133">Transmembrane helix</keyword>
<keyword evidence="3" id="KW-1003">Cell membrane</keyword>
<keyword evidence="7 9" id="KW-0472">Membrane</keyword>
<evidence type="ECO:0000256" key="8">
    <source>
        <dbReference type="ARBA" id="ARBA00037998"/>
    </source>
</evidence>
<evidence type="ECO:0000256" key="7">
    <source>
        <dbReference type="ARBA" id="ARBA00023136"/>
    </source>
</evidence>
<evidence type="ECO:0000256" key="2">
    <source>
        <dbReference type="ARBA" id="ARBA00022448"/>
    </source>
</evidence>
<feature type="transmembrane region" description="Helical" evidence="9">
    <location>
        <begin position="69"/>
        <end position="93"/>
    </location>
</feature>
<dbReference type="EMBL" id="JBHRSM010000054">
    <property type="protein sequence ID" value="MFC3088693.1"/>
    <property type="molecule type" value="Genomic_DNA"/>
</dbReference>
<proteinExistence type="inferred from homology"/>
<dbReference type="Pfam" id="PF02653">
    <property type="entry name" value="BPD_transp_2"/>
    <property type="match status" value="1"/>
</dbReference>
<name>A0ABV7E3F5_9RHOB</name>
<dbReference type="InterPro" id="IPR052157">
    <property type="entry name" value="BCAA_transport_permease"/>
</dbReference>
<evidence type="ECO:0000256" key="1">
    <source>
        <dbReference type="ARBA" id="ARBA00004651"/>
    </source>
</evidence>
<evidence type="ECO:0000256" key="6">
    <source>
        <dbReference type="ARBA" id="ARBA00022989"/>
    </source>
</evidence>
<evidence type="ECO:0000256" key="5">
    <source>
        <dbReference type="ARBA" id="ARBA00022970"/>
    </source>
</evidence>
<gene>
    <name evidence="10" type="ORF">ACFOD6_21845</name>
</gene>